<protein>
    <recommendedName>
        <fullName evidence="8">Major facilitator superfamily domain-containing protein</fullName>
    </recommendedName>
</protein>
<feature type="transmembrane region" description="Helical" evidence="5">
    <location>
        <begin position="268"/>
        <end position="288"/>
    </location>
</feature>
<accession>A0ABR4KJ23</accession>
<keyword evidence="3 5" id="KW-1133">Transmembrane helix</keyword>
<comment type="caution">
    <text evidence="6">The sequence shown here is derived from an EMBL/GenBank/DDBJ whole genome shotgun (WGS) entry which is preliminary data.</text>
</comment>
<evidence type="ECO:0000256" key="5">
    <source>
        <dbReference type="SAM" id="Phobius"/>
    </source>
</evidence>
<feature type="transmembrane region" description="Helical" evidence="5">
    <location>
        <begin position="115"/>
        <end position="137"/>
    </location>
</feature>
<keyword evidence="7" id="KW-1185">Reference proteome</keyword>
<dbReference type="InterPro" id="IPR036259">
    <property type="entry name" value="MFS_trans_sf"/>
</dbReference>
<dbReference type="PANTHER" id="PTHR42718">
    <property type="entry name" value="MAJOR FACILITATOR SUPERFAMILY MULTIDRUG TRANSPORTER MFSC"/>
    <property type="match status" value="1"/>
</dbReference>
<evidence type="ECO:0008006" key="8">
    <source>
        <dbReference type="Google" id="ProtNLM"/>
    </source>
</evidence>
<dbReference type="RefSeq" id="XP_070899733.1">
    <property type="nucleotide sequence ID" value="XM_071042944.1"/>
</dbReference>
<comment type="subcellular location">
    <subcellularLocation>
        <location evidence="1">Membrane</location>
        <topology evidence="1">Multi-pass membrane protein</topology>
    </subcellularLocation>
</comment>
<gene>
    <name evidence="6" type="ORF">BJX68DRAFT_254874</name>
</gene>
<evidence type="ECO:0000256" key="4">
    <source>
        <dbReference type="ARBA" id="ARBA00023136"/>
    </source>
</evidence>
<dbReference type="Proteomes" id="UP001610444">
    <property type="component" value="Unassembled WGS sequence"/>
</dbReference>
<evidence type="ECO:0000313" key="6">
    <source>
        <dbReference type="EMBL" id="KAL2851292.1"/>
    </source>
</evidence>
<keyword evidence="4 5" id="KW-0472">Membrane</keyword>
<organism evidence="6 7">
    <name type="scientific">Aspergillus pseudodeflectus</name>
    <dbReference type="NCBI Taxonomy" id="176178"/>
    <lineage>
        <taxon>Eukaryota</taxon>
        <taxon>Fungi</taxon>
        <taxon>Dikarya</taxon>
        <taxon>Ascomycota</taxon>
        <taxon>Pezizomycotina</taxon>
        <taxon>Eurotiomycetes</taxon>
        <taxon>Eurotiomycetidae</taxon>
        <taxon>Eurotiales</taxon>
        <taxon>Aspergillaceae</taxon>
        <taxon>Aspergillus</taxon>
        <taxon>Aspergillus subgen. Nidulantes</taxon>
    </lineage>
</organism>
<dbReference type="EMBL" id="JBFXLR010000018">
    <property type="protein sequence ID" value="KAL2851292.1"/>
    <property type="molecule type" value="Genomic_DNA"/>
</dbReference>
<evidence type="ECO:0000256" key="3">
    <source>
        <dbReference type="ARBA" id="ARBA00022989"/>
    </source>
</evidence>
<evidence type="ECO:0000256" key="2">
    <source>
        <dbReference type="ARBA" id="ARBA00022692"/>
    </source>
</evidence>
<reference evidence="6 7" key="1">
    <citation type="submission" date="2024-07" db="EMBL/GenBank/DDBJ databases">
        <title>Section-level genome sequencing and comparative genomics of Aspergillus sections Usti and Cavernicolus.</title>
        <authorList>
            <consortium name="Lawrence Berkeley National Laboratory"/>
            <person name="Nybo J.L."/>
            <person name="Vesth T.C."/>
            <person name="Theobald S."/>
            <person name="Frisvad J.C."/>
            <person name="Larsen T.O."/>
            <person name="Kjaerboelling I."/>
            <person name="Rothschild-Mancinelli K."/>
            <person name="Lyhne E.K."/>
            <person name="Kogle M.E."/>
            <person name="Barry K."/>
            <person name="Clum A."/>
            <person name="Na H."/>
            <person name="Ledsgaard L."/>
            <person name="Lin J."/>
            <person name="Lipzen A."/>
            <person name="Kuo A."/>
            <person name="Riley R."/>
            <person name="Mondo S."/>
            <person name="LaButti K."/>
            <person name="Haridas S."/>
            <person name="Pangalinan J."/>
            <person name="Salamov A.A."/>
            <person name="Simmons B.A."/>
            <person name="Magnuson J.K."/>
            <person name="Chen J."/>
            <person name="Drula E."/>
            <person name="Henrissat B."/>
            <person name="Wiebenga A."/>
            <person name="Lubbers R.J."/>
            <person name="Gomes A.C."/>
            <person name="Macurrencykelacurrency M.R."/>
            <person name="Stajich J."/>
            <person name="Grigoriev I.V."/>
            <person name="Mortensen U.H."/>
            <person name="De vries R.P."/>
            <person name="Baker S.E."/>
            <person name="Andersen M.R."/>
        </authorList>
    </citation>
    <scope>NUCLEOTIDE SEQUENCE [LARGE SCALE GENOMIC DNA]</scope>
    <source>
        <strain evidence="6 7">CBS 756.74</strain>
    </source>
</reference>
<feature type="transmembrane region" description="Helical" evidence="5">
    <location>
        <begin position="47"/>
        <end position="74"/>
    </location>
</feature>
<feature type="transmembrane region" description="Helical" evidence="5">
    <location>
        <begin position="238"/>
        <end position="256"/>
    </location>
</feature>
<dbReference type="SUPFAM" id="SSF103473">
    <property type="entry name" value="MFS general substrate transporter"/>
    <property type="match status" value="1"/>
</dbReference>
<evidence type="ECO:0000313" key="7">
    <source>
        <dbReference type="Proteomes" id="UP001610444"/>
    </source>
</evidence>
<feature type="transmembrane region" description="Helical" evidence="5">
    <location>
        <begin position="86"/>
        <end position="103"/>
    </location>
</feature>
<feature type="transmembrane region" description="Helical" evidence="5">
    <location>
        <begin position="163"/>
        <end position="183"/>
    </location>
</feature>
<sequence>MATTVAEIYSTMCGHLINTGRRRTAYFAQLETTQSAIHPTKDTSKELMFVMVVCMAQFVTQAGLDMSIAPMYLISNGSQTPSAGEMSWFAAAYSSTVGTLILAAGRLRDVFSHRLMFIIGFPSSGLWSLLADFSVWVDHVFFDCSRALQRIGPAMLLPNSFAILGRAFFGATAPSSFIVGGVFSSTFPQMVGMPLGYGVGMACFVFAVPGAATVGISALALISFAWNQAAVVGWSTSYTYVLLIMGLLLIAGVVFIERSADCPLFPVYCYHFCAMPAFTTGLAISATVTMGQIYWAQAFVVSIITPWDMFAGIVESRLSDGDHDALSGYRRALYLGIGLAGPGLVMSVFSMLTHWRCSRNFSFTRLIFERLGSIRREGVQLEDHTNTRLMDKYSGMTKV</sequence>
<dbReference type="GeneID" id="98158108"/>
<dbReference type="PANTHER" id="PTHR42718:SF1">
    <property type="entry name" value="LOW AFFINITY AMMONIUM TRANSPORTER"/>
    <property type="match status" value="1"/>
</dbReference>
<feature type="transmembrane region" description="Helical" evidence="5">
    <location>
        <begin position="195"/>
        <end position="226"/>
    </location>
</feature>
<keyword evidence="2 5" id="KW-0812">Transmembrane</keyword>
<proteinExistence type="predicted"/>
<feature type="transmembrane region" description="Helical" evidence="5">
    <location>
        <begin position="332"/>
        <end position="355"/>
    </location>
</feature>
<evidence type="ECO:0000256" key="1">
    <source>
        <dbReference type="ARBA" id="ARBA00004141"/>
    </source>
</evidence>
<name>A0ABR4KJ23_9EURO</name>